<name>W4K933_HETIT</name>
<keyword evidence="2" id="KW-0472">Membrane</keyword>
<dbReference type="AlphaFoldDB" id="W4K933"/>
<keyword evidence="2" id="KW-0812">Transmembrane</keyword>
<feature type="region of interest" description="Disordered" evidence="1">
    <location>
        <begin position="130"/>
        <end position="166"/>
    </location>
</feature>
<feature type="region of interest" description="Disordered" evidence="1">
    <location>
        <begin position="220"/>
        <end position="241"/>
    </location>
</feature>
<dbReference type="OrthoDB" id="3256943at2759"/>
<keyword evidence="4" id="KW-1185">Reference proteome</keyword>
<sequence length="268" mass="29204">MSTSPPSSTQTATHSFPSFFTNDPAQATNTPTNTGGNGTSSSLYLFTFLATLFLLLFVSCAIILRSFILRRRFRRRVEEAILSGAMVPNARGPMGHRRDFGEKPRLWDSWIAPPAGDGWEDIMPVSVLPTSFKPPSARNHPSTPLESSSAGTQTPNSNAVPLDGPRPPFIRRIFRNPFAPVPPSPIPLSLRTPGLSSLQPNGPMEQEPETMQVSVLITMPTPRRLQGGPLKGKAGSITSEWDEDEELPEIVLGVAQRQYRSDGVSKVS</sequence>
<dbReference type="GeneID" id="20668433"/>
<feature type="compositionally biased region" description="Polar residues" evidence="1">
    <location>
        <begin position="139"/>
        <end position="159"/>
    </location>
</feature>
<feature type="transmembrane region" description="Helical" evidence="2">
    <location>
        <begin position="43"/>
        <end position="68"/>
    </location>
</feature>
<organism evidence="3 4">
    <name type="scientific">Heterobasidion irregulare (strain TC 32-1)</name>
    <dbReference type="NCBI Taxonomy" id="747525"/>
    <lineage>
        <taxon>Eukaryota</taxon>
        <taxon>Fungi</taxon>
        <taxon>Dikarya</taxon>
        <taxon>Basidiomycota</taxon>
        <taxon>Agaricomycotina</taxon>
        <taxon>Agaricomycetes</taxon>
        <taxon>Russulales</taxon>
        <taxon>Bondarzewiaceae</taxon>
        <taxon>Heterobasidion</taxon>
        <taxon>Heterobasidion annosum species complex</taxon>
    </lineage>
</organism>
<feature type="compositionally biased region" description="Polar residues" evidence="1">
    <location>
        <begin position="16"/>
        <end position="27"/>
    </location>
</feature>
<dbReference type="eggNOG" id="ENOG502SA64">
    <property type="taxonomic scope" value="Eukaryota"/>
</dbReference>
<dbReference type="InParanoid" id="W4K933"/>
<keyword evidence="2" id="KW-1133">Transmembrane helix</keyword>
<dbReference type="KEGG" id="hir:HETIRDRAFT_173276"/>
<evidence type="ECO:0000313" key="3">
    <source>
        <dbReference type="EMBL" id="ETW81596.1"/>
    </source>
</evidence>
<dbReference type="RefSeq" id="XP_009546227.1">
    <property type="nucleotide sequence ID" value="XM_009547932.1"/>
</dbReference>
<reference evidence="3 4" key="1">
    <citation type="journal article" date="2012" name="New Phytol.">
        <title>Insight into trade-off between wood decay and parasitism from the genome of a fungal forest pathogen.</title>
        <authorList>
            <person name="Olson A."/>
            <person name="Aerts A."/>
            <person name="Asiegbu F."/>
            <person name="Belbahri L."/>
            <person name="Bouzid O."/>
            <person name="Broberg A."/>
            <person name="Canback B."/>
            <person name="Coutinho P.M."/>
            <person name="Cullen D."/>
            <person name="Dalman K."/>
            <person name="Deflorio G."/>
            <person name="van Diepen L.T."/>
            <person name="Dunand C."/>
            <person name="Duplessis S."/>
            <person name="Durling M."/>
            <person name="Gonthier P."/>
            <person name="Grimwood J."/>
            <person name="Fossdal C.G."/>
            <person name="Hansson D."/>
            <person name="Henrissat B."/>
            <person name="Hietala A."/>
            <person name="Himmelstrand K."/>
            <person name="Hoffmeister D."/>
            <person name="Hogberg N."/>
            <person name="James T.Y."/>
            <person name="Karlsson M."/>
            <person name="Kohler A."/>
            <person name="Kues U."/>
            <person name="Lee Y.H."/>
            <person name="Lin Y.C."/>
            <person name="Lind M."/>
            <person name="Lindquist E."/>
            <person name="Lombard V."/>
            <person name="Lucas S."/>
            <person name="Lunden K."/>
            <person name="Morin E."/>
            <person name="Murat C."/>
            <person name="Park J."/>
            <person name="Raffaello T."/>
            <person name="Rouze P."/>
            <person name="Salamov A."/>
            <person name="Schmutz J."/>
            <person name="Solheim H."/>
            <person name="Stahlberg J."/>
            <person name="Velez H."/>
            <person name="de Vries R.P."/>
            <person name="Wiebenga A."/>
            <person name="Woodward S."/>
            <person name="Yakovlev I."/>
            <person name="Garbelotto M."/>
            <person name="Martin F."/>
            <person name="Grigoriev I.V."/>
            <person name="Stenlid J."/>
        </authorList>
    </citation>
    <scope>NUCLEOTIDE SEQUENCE [LARGE SCALE GENOMIC DNA]</scope>
    <source>
        <strain evidence="3 4">TC 32-1</strain>
    </source>
</reference>
<evidence type="ECO:0000256" key="2">
    <source>
        <dbReference type="SAM" id="Phobius"/>
    </source>
</evidence>
<evidence type="ECO:0000313" key="4">
    <source>
        <dbReference type="Proteomes" id="UP000030671"/>
    </source>
</evidence>
<gene>
    <name evidence="3" type="ORF">HETIRDRAFT_173276</name>
</gene>
<evidence type="ECO:0000256" key="1">
    <source>
        <dbReference type="SAM" id="MobiDB-lite"/>
    </source>
</evidence>
<proteinExistence type="predicted"/>
<protein>
    <submittedName>
        <fullName evidence="3">Uncharacterized protein</fullName>
    </submittedName>
</protein>
<dbReference type="HOGENOM" id="CLU_051368_3_0_1"/>
<accession>W4K933</accession>
<dbReference type="Proteomes" id="UP000030671">
    <property type="component" value="Unassembled WGS sequence"/>
</dbReference>
<feature type="region of interest" description="Disordered" evidence="1">
    <location>
        <begin position="1"/>
        <end position="34"/>
    </location>
</feature>
<feature type="compositionally biased region" description="Low complexity" evidence="1">
    <location>
        <begin position="1"/>
        <end position="15"/>
    </location>
</feature>
<dbReference type="EMBL" id="KI925458">
    <property type="protein sequence ID" value="ETW81596.1"/>
    <property type="molecule type" value="Genomic_DNA"/>
</dbReference>